<dbReference type="AlphaFoldDB" id="A0A136A454"/>
<gene>
    <name evidence="2" type="ORF">AX660_08475</name>
</gene>
<comment type="subcellular location">
    <subcellularLocation>
        <location evidence="1">Cell membrane</location>
        <topology evidence="1">Peripheral membrane protein</topology>
        <orientation evidence="1">Cytoplasmic side</orientation>
    </subcellularLocation>
</comment>
<evidence type="ECO:0000313" key="3">
    <source>
        <dbReference type="Proteomes" id="UP000070299"/>
    </source>
</evidence>
<dbReference type="PANTHER" id="PTHR33383:SF1">
    <property type="entry name" value="MEMBRANE PROTEIN INSERTION EFFICIENCY FACTOR-RELATED"/>
    <property type="match status" value="1"/>
</dbReference>
<dbReference type="HAMAP" id="MF_00386">
    <property type="entry name" value="UPF0161_YidD"/>
    <property type="match status" value="1"/>
</dbReference>
<keyword evidence="1" id="KW-1003">Cell membrane</keyword>
<dbReference type="GO" id="GO:0005886">
    <property type="term" value="C:plasma membrane"/>
    <property type="evidence" value="ECO:0007669"/>
    <property type="project" value="UniProtKB-SubCell"/>
</dbReference>
<proteinExistence type="inferred from homology"/>
<dbReference type="RefSeq" id="WP_068373673.1">
    <property type="nucleotide sequence ID" value="NZ_LSNE01000003.1"/>
</dbReference>
<reference evidence="3" key="1">
    <citation type="submission" date="2016-02" db="EMBL/GenBank/DDBJ databases">
        <authorList>
            <person name="Schultz-Johansen M."/>
            <person name="Glaring M.A."/>
            <person name="Bech P.K."/>
            <person name="Stougaard P."/>
        </authorList>
    </citation>
    <scope>NUCLEOTIDE SEQUENCE [LARGE SCALE GENOMIC DNA]</scope>
    <source>
        <strain evidence="3">S66</strain>
    </source>
</reference>
<keyword evidence="3" id="KW-1185">Reference proteome</keyword>
<comment type="function">
    <text evidence="1">Could be involved in insertion of integral membrane proteins into the membrane.</text>
</comment>
<evidence type="ECO:0000313" key="2">
    <source>
        <dbReference type="EMBL" id="KXI30028.1"/>
    </source>
</evidence>
<keyword evidence="1" id="KW-0472">Membrane</keyword>
<dbReference type="PANTHER" id="PTHR33383">
    <property type="entry name" value="MEMBRANE PROTEIN INSERTION EFFICIENCY FACTOR-RELATED"/>
    <property type="match status" value="1"/>
</dbReference>
<dbReference type="SMART" id="SM01234">
    <property type="entry name" value="Haemolytic"/>
    <property type="match status" value="1"/>
</dbReference>
<comment type="similarity">
    <text evidence="1">Belongs to the UPF0161 family.</text>
</comment>
<dbReference type="EMBL" id="LSNE01000003">
    <property type="protein sequence ID" value="KXI30028.1"/>
    <property type="molecule type" value="Genomic_DNA"/>
</dbReference>
<dbReference type="OrthoDB" id="9801753at2"/>
<dbReference type="STRING" id="1799789.AX660_08475"/>
<sequence>MEKIVTALRLVPIGLIKIYQKVISPMLGPHCRFHPSCSQYAVEALQEHGVIVGSSLSVKRILKCHPFNDGGVDHVPKKKKNSDK</sequence>
<organism evidence="2 3">
    <name type="scientific">Paraglaciecola hydrolytica</name>
    <dbReference type="NCBI Taxonomy" id="1799789"/>
    <lineage>
        <taxon>Bacteria</taxon>
        <taxon>Pseudomonadati</taxon>
        <taxon>Pseudomonadota</taxon>
        <taxon>Gammaproteobacteria</taxon>
        <taxon>Alteromonadales</taxon>
        <taxon>Alteromonadaceae</taxon>
        <taxon>Paraglaciecola</taxon>
    </lineage>
</organism>
<protein>
    <recommendedName>
        <fullName evidence="1">Putative membrane protein insertion efficiency factor</fullName>
    </recommendedName>
</protein>
<comment type="caution">
    <text evidence="2">The sequence shown here is derived from an EMBL/GenBank/DDBJ whole genome shotgun (WGS) entry which is preliminary data.</text>
</comment>
<dbReference type="Pfam" id="PF01809">
    <property type="entry name" value="YidD"/>
    <property type="match status" value="1"/>
</dbReference>
<accession>A0A136A454</accession>
<dbReference type="NCBIfam" id="TIGR00278">
    <property type="entry name" value="membrane protein insertion efficiency factor YidD"/>
    <property type="match status" value="1"/>
</dbReference>
<dbReference type="Proteomes" id="UP000070299">
    <property type="component" value="Unassembled WGS sequence"/>
</dbReference>
<dbReference type="InterPro" id="IPR002696">
    <property type="entry name" value="Membr_insert_effic_factor_YidD"/>
</dbReference>
<name>A0A136A454_9ALTE</name>
<evidence type="ECO:0000256" key="1">
    <source>
        <dbReference type="HAMAP-Rule" id="MF_00386"/>
    </source>
</evidence>